<evidence type="ECO:0000256" key="1">
    <source>
        <dbReference type="SAM" id="MobiDB-lite"/>
    </source>
</evidence>
<feature type="region of interest" description="Disordered" evidence="1">
    <location>
        <begin position="91"/>
        <end position="111"/>
    </location>
</feature>
<sequence length="111" mass="12030">MPRRRPTLALYGVVMHMVFEGSGREALRDGGVNLTPGVEDTGSNSGLKPVRDVFDGIVCLRGVAYSLAVLNLGTLSTVDDLESLDLLELHPSRTQPTDSSQCFSFEHVENP</sequence>
<proteinExistence type="predicted"/>
<reference evidence="2 3" key="1">
    <citation type="journal article" date="2023" name="Life. Sci Alliance">
        <title>Evolutionary insights into 3D genome organization and epigenetic landscape of Vigna mungo.</title>
        <authorList>
            <person name="Junaid A."/>
            <person name="Singh B."/>
            <person name="Bhatia S."/>
        </authorList>
    </citation>
    <scope>NUCLEOTIDE SEQUENCE [LARGE SCALE GENOMIC DNA]</scope>
    <source>
        <strain evidence="2">Urdbean</strain>
    </source>
</reference>
<dbReference type="EMBL" id="CP144692">
    <property type="protein sequence ID" value="WVY96555.1"/>
    <property type="molecule type" value="Genomic_DNA"/>
</dbReference>
<protein>
    <submittedName>
        <fullName evidence="2">Uncharacterized protein</fullName>
    </submittedName>
</protein>
<feature type="compositionally biased region" description="Polar residues" evidence="1">
    <location>
        <begin position="92"/>
        <end position="103"/>
    </location>
</feature>
<evidence type="ECO:0000313" key="2">
    <source>
        <dbReference type="EMBL" id="WVY96555.1"/>
    </source>
</evidence>
<dbReference type="Proteomes" id="UP001374535">
    <property type="component" value="Chromosome 9"/>
</dbReference>
<accession>A0AAQ3MT59</accession>
<dbReference type="AlphaFoldDB" id="A0AAQ3MT59"/>
<keyword evidence="3" id="KW-1185">Reference proteome</keyword>
<name>A0AAQ3MT59_VIGMU</name>
<organism evidence="2 3">
    <name type="scientific">Vigna mungo</name>
    <name type="common">Black gram</name>
    <name type="synonym">Phaseolus mungo</name>
    <dbReference type="NCBI Taxonomy" id="3915"/>
    <lineage>
        <taxon>Eukaryota</taxon>
        <taxon>Viridiplantae</taxon>
        <taxon>Streptophyta</taxon>
        <taxon>Embryophyta</taxon>
        <taxon>Tracheophyta</taxon>
        <taxon>Spermatophyta</taxon>
        <taxon>Magnoliopsida</taxon>
        <taxon>eudicotyledons</taxon>
        <taxon>Gunneridae</taxon>
        <taxon>Pentapetalae</taxon>
        <taxon>rosids</taxon>
        <taxon>fabids</taxon>
        <taxon>Fabales</taxon>
        <taxon>Fabaceae</taxon>
        <taxon>Papilionoideae</taxon>
        <taxon>50 kb inversion clade</taxon>
        <taxon>NPAAA clade</taxon>
        <taxon>indigoferoid/millettioid clade</taxon>
        <taxon>Phaseoleae</taxon>
        <taxon>Vigna</taxon>
    </lineage>
</organism>
<gene>
    <name evidence="2" type="ORF">V8G54_028706</name>
</gene>
<evidence type="ECO:0000313" key="3">
    <source>
        <dbReference type="Proteomes" id="UP001374535"/>
    </source>
</evidence>